<feature type="compositionally biased region" description="Polar residues" evidence="1">
    <location>
        <begin position="1024"/>
        <end position="1033"/>
    </location>
</feature>
<dbReference type="Gene3D" id="1.10.8.10">
    <property type="entry name" value="DNA helicase RuvA subunit, C-terminal domain"/>
    <property type="match status" value="1"/>
</dbReference>
<feature type="compositionally biased region" description="Polar residues" evidence="1">
    <location>
        <begin position="1316"/>
        <end position="1332"/>
    </location>
</feature>
<sequence length="1412" mass="155902">MGAAHGYVVMFVHVCRTGQSDIRTLSMTHWGSELGLSVLNGLAELYTSLVWESTLLLALCSDDIIPPGCKFGREDMEKLLPLEMRSDSHQLVNAMDASTLETAMEVDSEVSNRMLPTALQLKYIKPLLGASSRLGRALAELFGLLVKLCVGSPIRARRGQQVPNTPALPTPAARAVATALNILLANGLNWTRLPHTTIPKFKLTFLICSVGFTSPMLFDEKKYPYHLMLQKFVQLGGQNAFFDTFRWALSNGLTINVEEGLEHPDLTDGTGEFLDAWLMLLEKMVNPKAILDSPHTITMKHGAIYKPFDPLKYLMAIHRLAFDAVMLMWGKKPLKSYGARMSESMLAILRHILRGEKIMAERLGKEKESVLLVHGGAEASNSSSGSSSAGPTPMSGSIPTMAASAQRRPQTNSYEPDVNGEWLQQLMDMGFSREHCVEALLHTPNVEQATDYLLSNPSPFACTTQTVSMDLDLTEEDQMLRAIAMSLGEKIMADCDRKDATKHKQTNEEVETQVLSKEAIDKFTTTALLACLNLVDTLPDTVYRVCDLLITITKRNGEVWRDEMLDTLVADIADKAKYLLEVMGSGQSPSQIVSELMNSNAAVKITGRIHLFTLLFEGPVFQEMRVPCAQVVQRSKILPSLVQLLVQGQEALTASGEVVTPKWLAPLLLLIDLLEKVAMCTQRRDKMYKVTNRIWRWFDLSSGKWTTYSSNNNKLINDAYWNGDSMVRVTCDRRRYMIQLGALSQVNEETANRRPVTMSLLERERAEGRDFAPKEKNYEKEKLEKMEVEDPSVTEEREKKRNVVVYGLERSDMSVIVRSCVGLLAIPVDRDTLHAVMRVCLRLTRNFENAMIFGGLGGVRLLLNLTQASSFTGFLSLSTLLIRHVMEEPHTLRHAMEKVLRTRTLPNIPPPYKELLYLLRNSPPIVTRDPETFLDVARSVLRVDLNILSKRNEEEDIRLLVKTLPSKHTPALPMQEEVSTTVVYDLLNCLIRPTPHEDATEAASSVVSNIVLAVPSGEAGNDTPGRTSLVTPNSASGSASGPGITMGDGSLQLVGHAQRASTAVQQSLRQELLRSSSSSDLLHHEVDERTQELDIKKVKEDLATYAKINEEEKKRPLLPKSAILKILAEAVRSYSGCAKLITDHSYTAGQSEMVTEDCSALAFLLDKLLPVNDNPVDRECSAMARMLIAALASCNHSPDAQTVLVTEVKGALLRTLALPESADKHAQIQLLAGLISTMIDNCPSTPNNTPLSASLKLHQYSSHMNNIVRIMLRKGILTDLARVSHYLDLSSPNMPASVNAALKPLETLSRIVNQPTAASNNKVGKQKAQGSVSEEPAGDQTGRDILTGTTTSEATHAQGEETVEDAENTEHDISAAAESLEPTSESQVQESADDEAGLEDIMEQLLDRYVLV</sequence>
<feature type="domain" description="UBA" evidence="2">
    <location>
        <begin position="417"/>
        <end position="456"/>
    </location>
</feature>
<feature type="compositionally biased region" description="Low complexity" evidence="1">
    <location>
        <begin position="376"/>
        <end position="397"/>
    </location>
</feature>
<dbReference type="EMBL" id="NEVH01012088">
    <property type="protein sequence ID" value="PNF30546.1"/>
    <property type="molecule type" value="Genomic_DNA"/>
</dbReference>
<dbReference type="FunFam" id="1.10.8.10:FF:000019">
    <property type="entry name" value="Putative e3 ubiquitin-protein ligase huwe1 isoform x2"/>
    <property type="match status" value="1"/>
</dbReference>
<dbReference type="Gene3D" id="3.30.720.50">
    <property type="match status" value="1"/>
</dbReference>
<gene>
    <name evidence="4" type="ORF">B7P43_G09942</name>
</gene>
<dbReference type="Proteomes" id="UP000235965">
    <property type="component" value="Unassembled WGS sequence"/>
</dbReference>
<evidence type="ECO:0000256" key="1">
    <source>
        <dbReference type="SAM" id="MobiDB-lite"/>
    </source>
</evidence>
<feature type="compositionally biased region" description="Polar residues" evidence="1">
    <location>
        <begin position="1381"/>
        <end position="1390"/>
    </location>
</feature>
<dbReference type="Pfam" id="PF00627">
    <property type="entry name" value="UBA"/>
    <property type="match status" value="1"/>
</dbReference>
<dbReference type="Pfam" id="PF02825">
    <property type="entry name" value="WWE"/>
    <property type="match status" value="1"/>
</dbReference>
<protein>
    <recommendedName>
        <fullName evidence="6">HECT-type E3 ubiquitin transferase</fullName>
    </recommendedName>
</protein>
<dbReference type="PROSITE" id="PS50918">
    <property type="entry name" value="WWE"/>
    <property type="match status" value="1"/>
</dbReference>
<dbReference type="PROSITE" id="PS50030">
    <property type="entry name" value="UBA"/>
    <property type="match status" value="1"/>
</dbReference>
<evidence type="ECO:0000259" key="3">
    <source>
        <dbReference type="PROSITE" id="PS50918"/>
    </source>
</evidence>
<evidence type="ECO:0000313" key="4">
    <source>
        <dbReference type="EMBL" id="PNF30546.1"/>
    </source>
</evidence>
<comment type="caution">
    <text evidence="4">The sequence shown here is derived from an EMBL/GenBank/DDBJ whole genome shotgun (WGS) entry which is preliminary data.</text>
</comment>
<feature type="region of interest" description="Disordered" evidence="1">
    <location>
        <begin position="376"/>
        <end position="417"/>
    </location>
</feature>
<feature type="region of interest" description="Disordered" evidence="1">
    <location>
        <begin position="1316"/>
        <end position="1397"/>
    </location>
</feature>
<reference evidence="4 5" key="1">
    <citation type="submission" date="2017-12" db="EMBL/GenBank/DDBJ databases">
        <title>Hemimetabolous genomes reveal molecular basis of termite eusociality.</title>
        <authorList>
            <person name="Harrison M.C."/>
            <person name="Jongepier E."/>
            <person name="Robertson H.M."/>
            <person name="Arning N."/>
            <person name="Bitard-Feildel T."/>
            <person name="Chao H."/>
            <person name="Childers C.P."/>
            <person name="Dinh H."/>
            <person name="Doddapaneni H."/>
            <person name="Dugan S."/>
            <person name="Gowin J."/>
            <person name="Greiner C."/>
            <person name="Han Y."/>
            <person name="Hu H."/>
            <person name="Hughes D.S.T."/>
            <person name="Huylmans A.-K."/>
            <person name="Kemena C."/>
            <person name="Kremer L.P.M."/>
            <person name="Lee S.L."/>
            <person name="Lopez-Ezquerra A."/>
            <person name="Mallet L."/>
            <person name="Monroy-Kuhn J.M."/>
            <person name="Moser A."/>
            <person name="Murali S.C."/>
            <person name="Muzny D.M."/>
            <person name="Otani S."/>
            <person name="Piulachs M.-D."/>
            <person name="Poelchau M."/>
            <person name="Qu J."/>
            <person name="Schaub F."/>
            <person name="Wada-Katsumata A."/>
            <person name="Worley K.C."/>
            <person name="Xie Q."/>
            <person name="Ylla G."/>
            <person name="Poulsen M."/>
            <person name="Gibbs R.A."/>
            <person name="Schal C."/>
            <person name="Richards S."/>
            <person name="Belles X."/>
            <person name="Korb J."/>
            <person name="Bornberg-Bauer E."/>
        </authorList>
    </citation>
    <scope>NUCLEOTIDE SEQUENCE [LARGE SCALE GENOMIC DNA]</scope>
    <source>
        <tissue evidence="4">Whole body</tissue>
    </source>
</reference>
<evidence type="ECO:0000313" key="5">
    <source>
        <dbReference type="Proteomes" id="UP000235965"/>
    </source>
</evidence>
<dbReference type="SMART" id="SM00165">
    <property type="entry name" value="UBA"/>
    <property type="match status" value="1"/>
</dbReference>
<evidence type="ECO:0000259" key="2">
    <source>
        <dbReference type="PROSITE" id="PS50030"/>
    </source>
</evidence>
<dbReference type="InterPro" id="IPR015940">
    <property type="entry name" value="UBA"/>
</dbReference>
<dbReference type="SUPFAM" id="SSF117839">
    <property type="entry name" value="WWE domain"/>
    <property type="match status" value="1"/>
</dbReference>
<proteinExistence type="predicted"/>
<accession>A0A2J7QPN2</accession>
<dbReference type="OrthoDB" id="8068875at2759"/>
<dbReference type="InterPro" id="IPR004170">
    <property type="entry name" value="WWE_dom"/>
</dbReference>
<name>A0A2J7QPN2_9NEOP</name>
<evidence type="ECO:0008006" key="6">
    <source>
        <dbReference type="Google" id="ProtNLM"/>
    </source>
</evidence>
<feature type="region of interest" description="Disordered" evidence="1">
    <location>
        <begin position="1016"/>
        <end position="1050"/>
    </location>
</feature>
<feature type="domain" description="WWE" evidence="3">
    <location>
        <begin position="681"/>
        <end position="758"/>
    </location>
</feature>
<dbReference type="CDD" id="cd14288">
    <property type="entry name" value="UBA_HUWE1"/>
    <property type="match status" value="1"/>
</dbReference>
<organism evidence="4 5">
    <name type="scientific">Cryptotermes secundus</name>
    <dbReference type="NCBI Taxonomy" id="105785"/>
    <lineage>
        <taxon>Eukaryota</taxon>
        <taxon>Metazoa</taxon>
        <taxon>Ecdysozoa</taxon>
        <taxon>Arthropoda</taxon>
        <taxon>Hexapoda</taxon>
        <taxon>Insecta</taxon>
        <taxon>Pterygota</taxon>
        <taxon>Neoptera</taxon>
        <taxon>Polyneoptera</taxon>
        <taxon>Dictyoptera</taxon>
        <taxon>Blattodea</taxon>
        <taxon>Blattoidea</taxon>
        <taxon>Termitoidae</taxon>
        <taxon>Kalotermitidae</taxon>
        <taxon>Cryptotermitinae</taxon>
        <taxon>Cryptotermes</taxon>
    </lineage>
</organism>
<keyword evidence="5" id="KW-1185">Reference proteome</keyword>
<dbReference type="SUPFAM" id="SSF46934">
    <property type="entry name" value="UBA-like"/>
    <property type="match status" value="1"/>
</dbReference>
<dbReference type="InterPro" id="IPR037197">
    <property type="entry name" value="WWE_dom_sf"/>
</dbReference>
<dbReference type="InterPro" id="IPR009060">
    <property type="entry name" value="UBA-like_sf"/>
</dbReference>
<dbReference type="InterPro" id="IPR041918">
    <property type="entry name" value="UBA_HUWE1"/>
</dbReference>